<feature type="domain" description="HTH luxR-type" evidence="4">
    <location>
        <begin position="188"/>
        <end position="253"/>
    </location>
</feature>
<dbReference type="InterPro" id="IPR016032">
    <property type="entry name" value="Sig_transdc_resp-reg_C-effctor"/>
</dbReference>
<dbReference type="Proteomes" id="UP000765802">
    <property type="component" value="Unassembled WGS sequence"/>
</dbReference>
<comment type="caution">
    <text evidence="5">The sequence shown here is derived from an EMBL/GenBank/DDBJ whole genome shotgun (WGS) entry which is preliminary data.</text>
</comment>
<dbReference type="SUPFAM" id="SSF46894">
    <property type="entry name" value="C-terminal effector domain of the bipartite response regulators"/>
    <property type="match status" value="1"/>
</dbReference>
<sequence>MTEQYSNEELFFQYLLQYKFNENDLDYSLIEKHTAVLQTLSAIGNSGISVFDINKRQVVYYSSNFGELLGYILSDYEKTGQQFFYEKIHPEDKLKLNINGISILKIFNNFSSNEKVNHKALYEYRMLNAENRYVRLIEQYQVLELDKSGQIWLMIGLVDLSPNQEEYNGIKTQLLNFRTGKIIPMELSPKIQFELTKRELEILKLVKDGYLSKEISSKLSISLNTVNTHRQRFLEKLGANNSFEAIMFASKYGLLD</sequence>
<dbReference type="RefSeq" id="WP_187257387.1">
    <property type="nucleotide sequence ID" value="NZ_JBHULF010000006.1"/>
</dbReference>
<evidence type="ECO:0000313" key="6">
    <source>
        <dbReference type="Proteomes" id="UP000765802"/>
    </source>
</evidence>
<dbReference type="Pfam" id="PF08447">
    <property type="entry name" value="PAS_3"/>
    <property type="match status" value="1"/>
</dbReference>
<keyword evidence="2" id="KW-0238">DNA-binding</keyword>
<dbReference type="EMBL" id="MBUA01000027">
    <property type="protein sequence ID" value="MBC6492063.1"/>
    <property type="molecule type" value="Genomic_DNA"/>
</dbReference>
<evidence type="ECO:0000259" key="4">
    <source>
        <dbReference type="PROSITE" id="PS50043"/>
    </source>
</evidence>
<dbReference type="InterPro" id="IPR036388">
    <property type="entry name" value="WH-like_DNA-bd_sf"/>
</dbReference>
<reference evidence="5 6" key="1">
    <citation type="submission" date="2016-07" db="EMBL/GenBank/DDBJ databases">
        <title>Genome analysis of Flavihumibacter stibioxidans YS-17.</title>
        <authorList>
            <person name="Shi K."/>
            <person name="Han Y."/>
            <person name="Wang G."/>
        </authorList>
    </citation>
    <scope>NUCLEOTIDE SEQUENCE [LARGE SCALE GENOMIC DNA]</scope>
    <source>
        <strain evidence="5 6">YS-17</strain>
    </source>
</reference>
<dbReference type="Gene3D" id="1.10.10.10">
    <property type="entry name" value="Winged helix-like DNA-binding domain superfamily/Winged helix DNA-binding domain"/>
    <property type="match status" value="1"/>
</dbReference>
<evidence type="ECO:0000256" key="2">
    <source>
        <dbReference type="ARBA" id="ARBA00023125"/>
    </source>
</evidence>
<dbReference type="Gene3D" id="3.30.450.20">
    <property type="entry name" value="PAS domain"/>
    <property type="match status" value="1"/>
</dbReference>
<name>A0ABR7MAI7_9BACT</name>
<proteinExistence type="predicted"/>
<dbReference type="CDD" id="cd06170">
    <property type="entry name" value="LuxR_C_like"/>
    <property type="match status" value="1"/>
</dbReference>
<evidence type="ECO:0000256" key="1">
    <source>
        <dbReference type="ARBA" id="ARBA00023015"/>
    </source>
</evidence>
<dbReference type="SMART" id="SM00421">
    <property type="entry name" value="HTH_LUXR"/>
    <property type="match status" value="1"/>
</dbReference>
<evidence type="ECO:0000256" key="3">
    <source>
        <dbReference type="ARBA" id="ARBA00023163"/>
    </source>
</evidence>
<dbReference type="InterPro" id="IPR013655">
    <property type="entry name" value="PAS_fold_3"/>
</dbReference>
<protein>
    <recommendedName>
        <fullName evidence="4">HTH luxR-type domain-containing protein</fullName>
    </recommendedName>
</protein>
<dbReference type="Pfam" id="PF00196">
    <property type="entry name" value="GerE"/>
    <property type="match status" value="1"/>
</dbReference>
<keyword evidence="6" id="KW-1185">Reference proteome</keyword>
<keyword evidence="1" id="KW-0805">Transcription regulation</keyword>
<dbReference type="PANTHER" id="PTHR44688:SF16">
    <property type="entry name" value="DNA-BINDING TRANSCRIPTIONAL ACTIVATOR DEVR_DOSR"/>
    <property type="match status" value="1"/>
</dbReference>
<dbReference type="PANTHER" id="PTHR44688">
    <property type="entry name" value="DNA-BINDING TRANSCRIPTIONAL ACTIVATOR DEVR_DOSR"/>
    <property type="match status" value="1"/>
</dbReference>
<dbReference type="PRINTS" id="PR00038">
    <property type="entry name" value="HTHLUXR"/>
</dbReference>
<keyword evidence="3" id="KW-0804">Transcription</keyword>
<dbReference type="InterPro" id="IPR000792">
    <property type="entry name" value="Tscrpt_reg_LuxR_C"/>
</dbReference>
<organism evidence="5 6">
    <name type="scientific">Flavihumibacter stibioxidans</name>
    <dbReference type="NCBI Taxonomy" id="1834163"/>
    <lineage>
        <taxon>Bacteria</taxon>
        <taxon>Pseudomonadati</taxon>
        <taxon>Bacteroidota</taxon>
        <taxon>Chitinophagia</taxon>
        <taxon>Chitinophagales</taxon>
        <taxon>Chitinophagaceae</taxon>
        <taxon>Flavihumibacter</taxon>
    </lineage>
</organism>
<evidence type="ECO:0000313" key="5">
    <source>
        <dbReference type="EMBL" id="MBC6492063.1"/>
    </source>
</evidence>
<dbReference type="PROSITE" id="PS50043">
    <property type="entry name" value="HTH_LUXR_2"/>
    <property type="match status" value="1"/>
</dbReference>
<accession>A0ABR7MAI7</accession>
<gene>
    <name evidence="5" type="ORF">BC349_13460</name>
</gene>